<dbReference type="EMBL" id="FNXE01000028">
    <property type="protein sequence ID" value="SEH89619.1"/>
    <property type="molecule type" value="Genomic_DNA"/>
</dbReference>
<accession>A0A1H6LLS6</accession>
<comment type="subcellular location">
    <subcellularLocation>
        <location evidence="1">Membrane</location>
        <topology evidence="1">Multi-pass membrane protein</topology>
    </subcellularLocation>
</comment>
<dbReference type="InterPro" id="IPR001807">
    <property type="entry name" value="ClC"/>
</dbReference>
<gene>
    <name evidence="6" type="ORF">SAMN02927937_02001</name>
</gene>
<dbReference type="STRING" id="1159016.SAMN02927937_02001"/>
<dbReference type="GO" id="GO:0015108">
    <property type="term" value="F:chloride transmembrane transporter activity"/>
    <property type="evidence" value="ECO:0007669"/>
    <property type="project" value="InterPro"/>
</dbReference>
<dbReference type="PANTHER" id="PTHR43427:SF12">
    <property type="entry name" value="CHLORIDE TRANSPORTER"/>
    <property type="match status" value="1"/>
</dbReference>
<dbReference type="InterPro" id="IPR050368">
    <property type="entry name" value="ClC-type_chloride_channel"/>
</dbReference>
<keyword evidence="2 5" id="KW-0812">Transmembrane</keyword>
<evidence type="ECO:0000256" key="5">
    <source>
        <dbReference type="SAM" id="Phobius"/>
    </source>
</evidence>
<dbReference type="Proteomes" id="UP000199634">
    <property type="component" value="Unassembled WGS sequence"/>
</dbReference>
<dbReference type="Pfam" id="PF00654">
    <property type="entry name" value="Voltage_CLC"/>
    <property type="match status" value="1"/>
</dbReference>
<feature type="transmembrane region" description="Helical" evidence="5">
    <location>
        <begin position="160"/>
        <end position="185"/>
    </location>
</feature>
<feature type="transmembrane region" description="Helical" evidence="5">
    <location>
        <begin position="107"/>
        <end position="127"/>
    </location>
</feature>
<feature type="transmembrane region" description="Helical" evidence="5">
    <location>
        <begin position="314"/>
        <end position="340"/>
    </location>
</feature>
<proteinExistence type="predicted"/>
<dbReference type="OrthoDB" id="9767361at2"/>
<sequence>MSKSKKHSFSKKIHLHFKIGVKKYPSVPYILKWTLICSFIGFLIGSASAGFLQSLDWVTDFREKNLWLIALLPVGGFFIGLLYYYLGKDIEAGNNLLIDTIHDPKQIIPFRMAPFVYIGTIATHFFGGSAGREGTALQMAGAIADQFSKPFRLTESERKILIIAAISAGFGSVFGTPLAGAIFGLEVFLIGRLKYDAIFPAFAAGIIADLVTKLWQTHHTYYHIDLIPDVSFTTIIYAIIAGIFFGICAATFSKVIHWTGKLFKSKITYPPLRPFIGGIIVASAVCVIGTTKYIGLGIPTIVASFDQQLPAYDFVLKMIFTIITLSAGFKGGEVTPLFFIGATLGNALSYFIALPTGLLAGMGFVAVFAGATNTPMACIMMAIELFGAECGVYVAIACVVAYLLSGHNSIYNRQVIGTPKNQRFTNQTQKHLDEL</sequence>
<evidence type="ECO:0000256" key="2">
    <source>
        <dbReference type="ARBA" id="ARBA00022692"/>
    </source>
</evidence>
<dbReference type="PANTHER" id="PTHR43427">
    <property type="entry name" value="CHLORIDE CHANNEL PROTEIN CLC-E"/>
    <property type="match status" value="1"/>
</dbReference>
<dbReference type="InterPro" id="IPR014743">
    <property type="entry name" value="Cl-channel_core"/>
</dbReference>
<evidence type="ECO:0000256" key="3">
    <source>
        <dbReference type="ARBA" id="ARBA00022989"/>
    </source>
</evidence>
<reference evidence="6 7" key="1">
    <citation type="submission" date="2016-10" db="EMBL/GenBank/DDBJ databases">
        <authorList>
            <person name="de Groot N.N."/>
        </authorList>
    </citation>
    <scope>NUCLEOTIDE SEQUENCE [LARGE SCALE GENOMIC DNA]</scope>
    <source>
        <strain evidence="6 7">CGMCC 1.10825</strain>
    </source>
</reference>
<feature type="transmembrane region" description="Helical" evidence="5">
    <location>
        <begin position="65"/>
        <end position="86"/>
    </location>
</feature>
<feature type="transmembrane region" description="Helical" evidence="5">
    <location>
        <begin position="274"/>
        <end position="294"/>
    </location>
</feature>
<dbReference type="RefSeq" id="WP_091099900.1">
    <property type="nucleotide sequence ID" value="NZ_FNXE01000028.1"/>
</dbReference>
<dbReference type="SUPFAM" id="SSF81340">
    <property type="entry name" value="Clc chloride channel"/>
    <property type="match status" value="1"/>
</dbReference>
<evidence type="ECO:0000256" key="4">
    <source>
        <dbReference type="ARBA" id="ARBA00023136"/>
    </source>
</evidence>
<evidence type="ECO:0000256" key="1">
    <source>
        <dbReference type="ARBA" id="ARBA00004141"/>
    </source>
</evidence>
<keyword evidence="3 5" id="KW-1133">Transmembrane helix</keyword>
<feature type="transmembrane region" description="Helical" evidence="5">
    <location>
        <begin position="347"/>
        <end position="369"/>
    </location>
</feature>
<evidence type="ECO:0000313" key="7">
    <source>
        <dbReference type="Proteomes" id="UP000199634"/>
    </source>
</evidence>
<feature type="transmembrane region" description="Helical" evidence="5">
    <location>
        <begin position="235"/>
        <end position="253"/>
    </location>
</feature>
<name>A0A1H6LLS6_9FLAO</name>
<evidence type="ECO:0000313" key="6">
    <source>
        <dbReference type="EMBL" id="SEH89619.1"/>
    </source>
</evidence>
<dbReference type="AlphaFoldDB" id="A0A1H6LLS6"/>
<feature type="transmembrane region" description="Helical" evidence="5">
    <location>
        <begin position="381"/>
        <end position="404"/>
    </location>
</feature>
<protein>
    <submittedName>
        <fullName evidence="6">H+/Cl-antiporter ClcA</fullName>
    </submittedName>
</protein>
<organism evidence="6 7">
    <name type="scientific">Paenimyroides marinum</name>
    <dbReference type="NCBI Taxonomy" id="1159016"/>
    <lineage>
        <taxon>Bacteria</taxon>
        <taxon>Pseudomonadati</taxon>
        <taxon>Bacteroidota</taxon>
        <taxon>Flavobacteriia</taxon>
        <taxon>Flavobacteriales</taxon>
        <taxon>Flavobacteriaceae</taxon>
        <taxon>Paenimyroides</taxon>
    </lineage>
</organism>
<dbReference type="CDD" id="cd03682">
    <property type="entry name" value="ClC_sycA_like"/>
    <property type="match status" value="1"/>
</dbReference>
<dbReference type="GO" id="GO:0016020">
    <property type="term" value="C:membrane"/>
    <property type="evidence" value="ECO:0007669"/>
    <property type="project" value="UniProtKB-SubCell"/>
</dbReference>
<keyword evidence="4 5" id="KW-0472">Membrane</keyword>
<keyword evidence="7" id="KW-1185">Reference proteome</keyword>
<dbReference type="PRINTS" id="PR00762">
    <property type="entry name" value="CLCHANNEL"/>
</dbReference>
<dbReference type="Gene3D" id="1.10.3080.10">
    <property type="entry name" value="Clc chloride channel"/>
    <property type="match status" value="1"/>
</dbReference>